<dbReference type="PANTHER" id="PTHR34801">
    <property type="entry name" value="EXPRESSED PROTEIN"/>
    <property type="match status" value="1"/>
</dbReference>
<evidence type="ECO:0000256" key="1">
    <source>
        <dbReference type="SAM" id="MobiDB-lite"/>
    </source>
</evidence>
<dbReference type="Proteomes" id="UP001472866">
    <property type="component" value="Chromosome 19"/>
</dbReference>
<dbReference type="EMBL" id="CP151519">
    <property type="protein sequence ID" value="WZN67376.1"/>
    <property type="molecule type" value="Genomic_DNA"/>
</dbReference>
<protein>
    <submittedName>
        <fullName evidence="2">DUF1499 domain-containing protein</fullName>
    </submittedName>
</protein>
<evidence type="ECO:0000313" key="2">
    <source>
        <dbReference type="EMBL" id="WZN67376.1"/>
    </source>
</evidence>
<feature type="region of interest" description="Disordered" evidence="1">
    <location>
        <begin position="1"/>
        <end position="45"/>
    </location>
</feature>
<evidence type="ECO:0000313" key="3">
    <source>
        <dbReference type="Proteomes" id="UP001472866"/>
    </source>
</evidence>
<sequence length="225" mass="24710">MQRTTTVMSRPASGTSRHMRTAPTALHTKQKAANAAPRPDAHASRRDVVLQTPLAGGLFLAALFDWGASPRPSGLGVTDYGSGVKSLGLCPATKNCISTAEAANDMNHYVPGWNYAPEDGRAMREQVSQSQAMAELKEVVLSTNPDKFTPTIVQETEDYLYVEYESPTFGFIDDVEFWFPGGGKTNVEYRSASRIGESDGDVNRKRIKALREELQKKGWKSVGFY</sequence>
<dbReference type="PANTHER" id="PTHR34801:SF2">
    <property type="entry name" value="EXPRESSED PROTEIN"/>
    <property type="match status" value="1"/>
</dbReference>
<accession>A0AAX4PML4</accession>
<keyword evidence="3" id="KW-1185">Reference proteome</keyword>
<feature type="compositionally biased region" description="Polar residues" evidence="1">
    <location>
        <begin position="1"/>
        <end position="16"/>
    </location>
</feature>
<dbReference type="InterPro" id="IPR010865">
    <property type="entry name" value="DUF1499"/>
</dbReference>
<gene>
    <name evidence="2" type="ORF">HKI87_19g89510</name>
</gene>
<proteinExistence type="predicted"/>
<organism evidence="2 3">
    <name type="scientific">Chloropicon roscoffensis</name>
    <dbReference type="NCBI Taxonomy" id="1461544"/>
    <lineage>
        <taxon>Eukaryota</taxon>
        <taxon>Viridiplantae</taxon>
        <taxon>Chlorophyta</taxon>
        <taxon>Chloropicophyceae</taxon>
        <taxon>Chloropicales</taxon>
        <taxon>Chloropicaceae</taxon>
        <taxon>Chloropicon</taxon>
    </lineage>
</organism>
<reference evidence="2 3" key="1">
    <citation type="submission" date="2024-03" db="EMBL/GenBank/DDBJ databases">
        <title>Complete genome sequence of the green alga Chloropicon roscoffensis RCC1871.</title>
        <authorList>
            <person name="Lemieux C."/>
            <person name="Pombert J.-F."/>
            <person name="Otis C."/>
            <person name="Turmel M."/>
        </authorList>
    </citation>
    <scope>NUCLEOTIDE SEQUENCE [LARGE SCALE GENOMIC DNA]</scope>
    <source>
        <strain evidence="2 3">RCC1871</strain>
    </source>
</reference>
<name>A0AAX4PML4_9CHLO</name>
<dbReference type="Pfam" id="PF07386">
    <property type="entry name" value="DUF1499"/>
    <property type="match status" value="1"/>
</dbReference>
<dbReference type="AlphaFoldDB" id="A0AAX4PML4"/>